<name>A0A1H8KUA9_9RHOB</name>
<protein>
    <submittedName>
        <fullName evidence="1">LPS sulfotransferase NodH</fullName>
    </submittedName>
</protein>
<proteinExistence type="predicted"/>
<dbReference type="Pfam" id="PF13469">
    <property type="entry name" value="Sulfotransfer_3"/>
    <property type="match status" value="1"/>
</dbReference>
<dbReference type="STRING" id="1077947.SAMN05216227_10358"/>
<keyword evidence="1" id="KW-0808">Transferase</keyword>
<sequence length="239" mass="27631">MKRFVVLGLPRSGTTYLVKLLNSHSQVFCSGEQFNPHAIVHTDHTDQDYTAFLNRDKAPLAFVDHFFAQAAKTRVACAGFKFMIGHNIDVLKQFEHDPDLVFIHLWRENKLAQISSLLKARDSLKWAQTKHDPHINAKIRAKPKDISEKMHEYATYDHLIALWLQNLPNQNISVEYKDLFQPHFIARICGFLGVAPEKTMKSPLVKQSDNKIANRFVHPEPILYYFTQIGKAHWLTEEL</sequence>
<dbReference type="Gene3D" id="3.40.50.300">
    <property type="entry name" value="P-loop containing nucleotide triphosphate hydrolases"/>
    <property type="match status" value="1"/>
</dbReference>
<dbReference type="RefSeq" id="WP_050521068.1">
    <property type="nucleotide sequence ID" value="NZ_FOCO01000035.1"/>
</dbReference>
<dbReference type="SUPFAM" id="SSF52540">
    <property type="entry name" value="P-loop containing nucleoside triphosphate hydrolases"/>
    <property type="match status" value="1"/>
</dbReference>
<dbReference type="AlphaFoldDB" id="A0A1H8KUA9"/>
<organism evidence="1 2">
    <name type="scientific">Pseudorhodobacter antarcticus</name>
    <dbReference type="NCBI Taxonomy" id="1077947"/>
    <lineage>
        <taxon>Bacteria</taxon>
        <taxon>Pseudomonadati</taxon>
        <taxon>Pseudomonadota</taxon>
        <taxon>Alphaproteobacteria</taxon>
        <taxon>Rhodobacterales</taxon>
        <taxon>Paracoccaceae</taxon>
        <taxon>Pseudorhodobacter</taxon>
    </lineage>
</organism>
<reference evidence="1 2" key="1">
    <citation type="submission" date="2016-10" db="EMBL/GenBank/DDBJ databases">
        <authorList>
            <person name="de Groot N.N."/>
        </authorList>
    </citation>
    <scope>NUCLEOTIDE SEQUENCE [LARGE SCALE GENOMIC DNA]</scope>
    <source>
        <strain evidence="1 2">CGMCC 1.10836</strain>
    </source>
</reference>
<evidence type="ECO:0000313" key="2">
    <source>
        <dbReference type="Proteomes" id="UP000183002"/>
    </source>
</evidence>
<accession>A0A1H8KUA9</accession>
<dbReference type="GO" id="GO:0016740">
    <property type="term" value="F:transferase activity"/>
    <property type="evidence" value="ECO:0007669"/>
    <property type="project" value="UniProtKB-KW"/>
</dbReference>
<dbReference type="Proteomes" id="UP000183002">
    <property type="component" value="Unassembled WGS sequence"/>
</dbReference>
<dbReference type="InterPro" id="IPR027417">
    <property type="entry name" value="P-loop_NTPase"/>
</dbReference>
<dbReference type="EMBL" id="FOCO01000035">
    <property type="protein sequence ID" value="SEN96455.1"/>
    <property type="molecule type" value="Genomic_DNA"/>
</dbReference>
<keyword evidence="2" id="KW-1185">Reference proteome</keyword>
<evidence type="ECO:0000313" key="1">
    <source>
        <dbReference type="EMBL" id="SEN96455.1"/>
    </source>
</evidence>
<gene>
    <name evidence="1" type="ORF">SAMN05216227_10358</name>
</gene>
<dbReference type="OrthoDB" id="9800698at2"/>